<comment type="caution">
    <text evidence="1">The sequence shown here is derived from an EMBL/GenBank/DDBJ whole genome shotgun (WGS) entry which is preliminary data.</text>
</comment>
<accession>A0ABT3GG11</accession>
<dbReference type="Pfam" id="PF04820">
    <property type="entry name" value="Trp_halogenase"/>
    <property type="match status" value="1"/>
</dbReference>
<protein>
    <submittedName>
        <fullName evidence="1">Tryptophan 7-halogenase</fullName>
    </submittedName>
</protein>
<dbReference type="RefSeq" id="WP_264486094.1">
    <property type="nucleotide sequence ID" value="NZ_JAPDDT010000002.1"/>
</dbReference>
<name>A0ABT3GG11_9BACT</name>
<evidence type="ECO:0000313" key="1">
    <source>
        <dbReference type="EMBL" id="MCW1921984.1"/>
    </source>
</evidence>
<dbReference type="InterPro" id="IPR050816">
    <property type="entry name" value="Flavin-dep_Halogenase_NPB"/>
</dbReference>
<dbReference type="Gene3D" id="3.50.50.60">
    <property type="entry name" value="FAD/NAD(P)-binding domain"/>
    <property type="match status" value="1"/>
</dbReference>
<dbReference type="InterPro" id="IPR036188">
    <property type="entry name" value="FAD/NAD-bd_sf"/>
</dbReference>
<dbReference type="SUPFAM" id="SSF51905">
    <property type="entry name" value="FAD/NAD(P)-binding domain"/>
    <property type="match status" value="1"/>
</dbReference>
<organism evidence="1 2">
    <name type="scientific">Luteolibacter arcticus</name>
    <dbReference type="NCBI Taxonomy" id="1581411"/>
    <lineage>
        <taxon>Bacteria</taxon>
        <taxon>Pseudomonadati</taxon>
        <taxon>Verrucomicrobiota</taxon>
        <taxon>Verrucomicrobiia</taxon>
        <taxon>Verrucomicrobiales</taxon>
        <taxon>Verrucomicrobiaceae</taxon>
        <taxon>Luteolibacter</taxon>
    </lineage>
</organism>
<evidence type="ECO:0000313" key="2">
    <source>
        <dbReference type="Proteomes" id="UP001320876"/>
    </source>
</evidence>
<dbReference type="Proteomes" id="UP001320876">
    <property type="component" value="Unassembled WGS sequence"/>
</dbReference>
<dbReference type="InterPro" id="IPR006905">
    <property type="entry name" value="Flavin_halogenase"/>
</dbReference>
<dbReference type="EMBL" id="JAPDDT010000002">
    <property type="protein sequence ID" value="MCW1921984.1"/>
    <property type="molecule type" value="Genomic_DNA"/>
</dbReference>
<reference evidence="1 2" key="1">
    <citation type="submission" date="2022-10" db="EMBL/GenBank/DDBJ databases">
        <title>Luteolibacter arcticus strain CCTCC AB 2014275, whole genome shotgun sequencing project.</title>
        <authorList>
            <person name="Zhao G."/>
            <person name="Shen L."/>
        </authorList>
    </citation>
    <scope>NUCLEOTIDE SEQUENCE [LARGE SCALE GENOMIC DNA]</scope>
    <source>
        <strain evidence="1 2">CCTCC AB 2014275</strain>
    </source>
</reference>
<dbReference type="PANTHER" id="PTHR43747">
    <property type="entry name" value="FAD-BINDING PROTEIN"/>
    <property type="match status" value="1"/>
</dbReference>
<sequence>MNPLRNLVVAGSGTDALLAAVSIKRALPNLPVTLVRDPQAAAGDPAGESTVPSVLQHLVHGVGLQGPEVHLQGRPVWTLGFKCLWGASGSFFRSFDAPFANGLSGFQTVPGFLAAEKGLDASSPGAALMAAGKLFPRDGTNAFKPLEHITGLTFKTESLNGMLLRACRVAGVMIREGKITGFTRDPDTLQLEGGGSLTADLYLDATGSDALLATLAGNTAWTGYDLPCTRAATVLRRRGSEPIRPFTTLETLESGWRWRVEHDDSVGLGTAWNPDFTSDDQACAELVAKAGDPSLVPQVQTWNCGRRTAPWTGNVVAVGDANGFAEPLSSLRLVHLIRHVQWLVRILVENDGMPGDRSRELYNHVAAQAWDETRDFHAIHYRFNSAGTSDFWKAARETGAGDFAEFVDLFQSIGPSPLLANAMPAWPGVVGLEAWLAALLGLGVSFRSHPEIPAMEQKVWDSHCEQRRQMARQAVHAELCLGAARNAVKPAPRVPLP</sequence>
<dbReference type="PANTHER" id="PTHR43747:SF4">
    <property type="entry name" value="FLAVIN-DEPENDENT TRYPTOPHAN HALOGENASE"/>
    <property type="match status" value="1"/>
</dbReference>
<proteinExistence type="predicted"/>
<keyword evidence="2" id="KW-1185">Reference proteome</keyword>
<gene>
    <name evidence="1" type="ORF">OKA05_05435</name>
</gene>